<evidence type="ECO:0000259" key="7">
    <source>
        <dbReference type="PROSITE" id="PS50885"/>
    </source>
</evidence>
<evidence type="ECO:0000256" key="2">
    <source>
        <dbReference type="ARBA" id="ARBA00023224"/>
    </source>
</evidence>
<keyword evidence="9" id="KW-1185">Reference proteome</keyword>
<keyword evidence="5" id="KW-0472">Membrane</keyword>
<evidence type="ECO:0000256" key="1">
    <source>
        <dbReference type="ARBA" id="ARBA00004370"/>
    </source>
</evidence>
<dbReference type="RefSeq" id="WP_202087529.1">
    <property type="nucleotide sequence ID" value="NZ_JAERTZ010000026.1"/>
</dbReference>
<protein>
    <submittedName>
        <fullName evidence="8">Methyl-accepting chemotaxis protein</fullName>
    </submittedName>
</protein>
<dbReference type="PROSITE" id="PS50111">
    <property type="entry name" value="CHEMOTAXIS_TRANSDUC_2"/>
    <property type="match status" value="1"/>
</dbReference>
<evidence type="ECO:0000256" key="4">
    <source>
        <dbReference type="PROSITE-ProRule" id="PRU00284"/>
    </source>
</evidence>
<reference evidence="9" key="1">
    <citation type="submission" date="2021-01" db="EMBL/GenBank/DDBJ databases">
        <title>Genome public.</title>
        <authorList>
            <person name="Liu C."/>
            <person name="Sun Q."/>
        </authorList>
    </citation>
    <scope>NUCLEOTIDE SEQUENCE [LARGE SCALE GENOMIC DNA]</scope>
    <source>
        <strain evidence="9">CGMCC 1.18722</strain>
    </source>
</reference>
<dbReference type="Proteomes" id="UP000638570">
    <property type="component" value="Unassembled WGS sequence"/>
</dbReference>
<evidence type="ECO:0000313" key="8">
    <source>
        <dbReference type="EMBL" id="MBL1378675.1"/>
    </source>
</evidence>
<feature type="transmembrane region" description="Helical" evidence="5">
    <location>
        <begin position="12"/>
        <end position="36"/>
    </location>
</feature>
<dbReference type="Gene3D" id="3.30.450.20">
    <property type="entry name" value="PAS domain"/>
    <property type="match status" value="1"/>
</dbReference>
<dbReference type="EMBL" id="JAERTZ010000026">
    <property type="protein sequence ID" value="MBL1378675.1"/>
    <property type="molecule type" value="Genomic_DNA"/>
</dbReference>
<comment type="caution">
    <text evidence="8">The sequence shown here is derived from an EMBL/GenBank/DDBJ whole genome shotgun (WGS) entry which is preliminary data.</text>
</comment>
<dbReference type="SMART" id="SM00283">
    <property type="entry name" value="MA"/>
    <property type="match status" value="1"/>
</dbReference>
<evidence type="ECO:0000313" key="9">
    <source>
        <dbReference type="Proteomes" id="UP000638570"/>
    </source>
</evidence>
<dbReference type="Pfam" id="PF00015">
    <property type="entry name" value="MCPsignal"/>
    <property type="match status" value="1"/>
</dbReference>
<proteinExistence type="inferred from homology"/>
<feature type="domain" description="HAMP" evidence="7">
    <location>
        <begin position="381"/>
        <end position="435"/>
    </location>
</feature>
<dbReference type="SMART" id="SM00304">
    <property type="entry name" value="HAMP"/>
    <property type="match status" value="2"/>
</dbReference>
<dbReference type="CDD" id="cd11386">
    <property type="entry name" value="MCP_signal"/>
    <property type="match status" value="1"/>
</dbReference>
<comment type="similarity">
    <text evidence="3">Belongs to the methyl-accepting chemotaxis (MCP) protein family.</text>
</comment>
<dbReference type="Gene3D" id="1.10.287.950">
    <property type="entry name" value="Methyl-accepting chemotaxis protein"/>
    <property type="match status" value="1"/>
</dbReference>
<gene>
    <name evidence="8" type="ORF">JKV55_15255</name>
</gene>
<keyword evidence="2 4" id="KW-0807">Transducer</keyword>
<comment type="subcellular location">
    <subcellularLocation>
        <location evidence="1">Membrane</location>
    </subcellularLocation>
</comment>
<accession>A0ABS1QUX2</accession>
<feature type="domain" description="Methyl-accepting transducer" evidence="6">
    <location>
        <begin position="440"/>
        <end position="676"/>
    </location>
</feature>
<dbReference type="InterPro" id="IPR004089">
    <property type="entry name" value="MCPsignal_dom"/>
</dbReference>
<organism evidence="8 9">
    <name type="scientific">Zobellella iuensis</name>
    <dbReference type="NCBI Taxonomy" id="2803811"/>
    <lineage>
        <taxon>Bacteria</taxon>
        <taxon>Pseudomonadati</taxon>
        <taxon>Pseudomonadota</taxon>
        <taxon>Gammaproteobacteria</taxon>
        <taxon>Aeromonadales</taxon>
        <taxon>Aeromonadaceae</taxon>
        <taxon>Zobellella</taxon>
    </lineage>
</organism>
<dbReference type="SUPFAM" id="SSF58104">
    <property type="entry name" value="Methyl-accepting chemotaxis protein (MCP) signaling domain"/>
    <property type="match status" value="1"/>
</dbReference>
<evidence type="ECO:0000259" key="6">
    <source>
        <dbReference type="PROSITE" id="PS50111"/>
    </source>
</evidence>
<evidence type="ECO:0000256" key="5">
    <source>
        <dbReference type="SAM" id="Phobius"/>
    </source>
</evidence>
<dbReference type="CDD" id="cd12913">
    <property type="entry name" value="PDC1_MCP_like"/>
    <property type="match status" value="1"/>
</dbReference>
<dbReference type="CDD" id="cd06225">
    <property type="entry name" value="HAMP"/>
    <property type="match status" value="1"/>
</dbReference>
<keyword evidence="5" id="KW-1133">Transmembrane helix</keyword>
<evidence type="ECO:0000256" key="3">
    <source>
        <dbReference type="ARBA" id="ARBA00029447"/>
    </source>
</evidence>
<dbReference type="Pfam" id="PF00672">
    <property type="entry name" value="HAMP"/>
    <property type="match status" value="1"/>
</dbReference>
<keyword evidence="5" id="KW-0812">Transmembrane</keyword>
<name>A0ABS1QUX2_9GAMM</name>
<dbReference type="PANTHER" id="PTHR32089">
    <property type="entry name" value="METHYL-ACCEPTING CHEMOTAXIS PROTEIN MCPB"/>
    <property type="match status" value="1"/>
</dbReference>
<dbReference type="PROSITE" id="PS50885">
    <property type="entry name" value="HAMP"/>
    <property type="match status" value="1"/>
</dbReference>
<sequence length="712" mass="76251">MMQIKKTALSAKLFVATGLMLLCSILILNGVVNLFLQRTADQVGADTSRVLTQEITERLHSQAGEAGERLAGFINESFRSPLTLATILADNAAAPASERLSREQVVALNRQMLAANRQLGSSYSQFEANAYDGDDALFLRGYDHSVAGAGSLEVYMVRHQDGRLEQQIIGGAEEKHDQARNEFGVRNAEWYLCPMETGRPCLMEPYLYEIQPGYSELMTSLTVPILVDGQFRGVAGSDINLPAFQQQLVQLAASLYQGQAEVLLLSSQGFIVASSRHPDKLGRPLQEVASGEELARLQALTRGDGSAMAAERLYGAYQLDIAATGTRWALLISVPRAVALTEVAMLEDGLAAGVNELTRRQWLAGALIILAGVGAMILLARTITRPLRIMNERIGSLNSAEGDLTRSIHIDTHRELISLSGGFNGFIETLRELVKRLKQTGAQVGRESENGARLAARMHEQVKRQNREIDSVVTAMNEMGVAAAEVARFSEQAAIEAGQANQALKATQGRLAGTVEDIGALAGEVLDAAQAVNQVAERSEAINSILEVIRAIAEQTNLLALNAAIEAARAGEQGRGFAVVADEVRALAAKTRQSTDDIAALIERLNSQVGTTVQIMEQGASRAQQTSAHSREAYGELAQVAGLIETISDHVIQMATSAEEQSAVSDDINRNLSTLGEAASALAELAGQVGDHGQRLSGLSGGLDQDLGRLKT</sequence>
<dbReference type="PANTHER" id="PTHR32089:SF117">
    <property type="entry name" value="METHYL ACCEPTING SENSORY TRANSDUCER WITH CACHE_1 SMALL MOLECULE BINDING DOMAIN"/>
    <property type="match status" value="1"/>
</dbReference>
<feature type="transmembrane region" description="Helical" evidence="5">
    <location>
        <begin position="362"/>
        <end position="380"/>
    </location>
</feature>
<dbReference type="Pfam" id="PF22673">
    <property type="entry name" value="MCP-like_PDC_1"/>
    <property type="match status" value="1"/>
</dbReference>
<dbReference type="InterPro" id="IPR003660">
    <property type="entry name" value="HAMP_dom"/>
</dbReference>